<reference evidence="2 3" key="1">
    <citation type="submission" date="2020-09" db="EMBL/GenBank/DDBJ databases">
        <title>The genome sequence of type strain Labrenzia polysiphoniae KACC 19711.</title>
        <authorList>
            <person name="Liu Y."/>
        </authorList>
    </citation>
    <scope>NUCLEOTIDE SEQUENCE [LARGE SCALE GENOMIC DNA]</scope>
    <source>
        <strain evidence="2 3">KACC 19711</strain>
    </source>
</reference>
<evidence type="ECO:0000259" key="1">
    <source>
        <dbReference type="PROSITE" id="PS50995"/>
    </source>
</evidence>
<dbReference type="CDD" id="cd00090">
    <property type="entry name" value="HTH_ARSR"/>
    <property type="match status" value="1"/>
</dbReference>
<dbReference type="InterPro" id="IPR036390">
    <property type="entry name" value="WH_DNA-bd_sf"/>
</dbReference>
<dbReference type="InterPro" id="IPR011991">
    <property type="entry name" value="ArsR-like_HTH"/>
</dbReference>
<dbReference type="Pfam" id="PF12802">
    <property type="entry name" value="MarR_2"/>
    <property type="match status" value="1"/>
</dbReference>
<proteinExistence type="predicted"/>
<dbReference type="PANTHER" id="PTHR33164:SF105">
    <property type="entry name" value="TRANSCRIPTIONAL REPRESSOR PROTEIN-RELATED"/>
    <property type="match status" value="1"/>
</dbReference>
<dbReference type="EMBL" id="JACYXJ010000003">
    <property type="protein sequence ID" value="MBD8876491.1"/>
    <property type="molecule type" value="Genomic_DNA"/>
</dbReference>
<sequence length="143" mass="15817">MTDDFTLCMLMNARRAARAVSRRYDRLARPYGLTAVQFSVMGAVINGAGKTTSELADGLGMERTTLVRNLALLEKQGLIKGERLEKGNGRCHVLTERGDALVDTCLPIWRKAQAELAQELGQAEFLETVRVLQRLAEVDQPEA</sequence>
<dbReference type="Proteomes" id="UP000615687">
    <property type="component" value="Unassembled WGS sequence"/>
</dbReference>
<organism evidence="2 3">
    <name type="scientific">Roseibium polysiphoniae</name>
    <dbReference type="NCBI Taxonomy" id="2571221"/>
    <lineage>
        <taxon>Bacteria</taxon>
        <taxon>Pseudomonadati</taxon>
        <taxon>Pseudomonadota</taxon>
        <taxon>Alphaproteobacteria</taxon>
        <taxon>Hyphomicrobiales</taxon>
        <taxon>Stappiaceae</taxon>
        <taxon>Roseibium</taxon>
    </lineage>
</organism>
<dbReference type="InterPro" id="IPR036388">
    <property type="entry name" value="WH-like_DNA-bd_sf"/>
</dbReference>
<evidence type="ECO:0000313" key="3">
    <source>
        <dbReference type="Proteomes" id="UP000615687"/>
    </source>
</evidence>
<dbReference type="SUPFAM" id="SSF46785">
    <property type="entry name" value="Winged helix' DNA-binding domain"/>
    <property type="match status" value="1"/>
</dbReference>
<dbReference type="SMART" id="SM00347">
    <property type="entry name" value="HTH_MARR"/>
    <property type="match status" value="1"/>
</dbReference>
<evidence type="ECO:0000313" key="2">
    <source>
        <dbReference type="EMBL" id="MBD8876491.1"/>
    </source>
</evidence>
<dbReference type="PANTHER" id="PTHR33164">
    <property type="entry name" value="TRANSCRIPTIONAL REGULATOR, MARR FAMILY"/>
    <property type="match status" value="1"/>
</dbReference>
<dbReference type="RefSeq" id="WP_192108947.1">
    <property type="nucleotide sequence ID" value="NZ_JACYXJ010000003.1"/>
</dbReference>
<comment type="caution">
    <text evidence="2">The sequence shown here is derived from an EMBL/GenBank/DDBJ whole genome shotgun (WGS) entry which is preliminary data.</text>
</comment>
<accession>A0ABR9C9A8</accession>
<dbReference type="Gene3D" id="1.10.10.10">
    <property type="entry name" value="Winged helix-like DNA-binding domain superfamily/Winged helix DNA-binding domain"/>
    <property type="match status" value="1"/>
</dbReference>
<name>A0ABR9C9A8_9HYPH</name>
<dbReference type="InterPro" id="IPR039422">
    <property type="entry name" value="MarR/SlyA-like"/>
</dbReference>
<dbReference type="PROSITE" id="PS50995">
    <property type="entry name" value="HTH_MARR_2"/>
    <property type="match status" value="1"/>
</dbReference>
<feature type="domain" description="HTH marR-type" evidence="1">
    <location>
        <begin position="6"/>
        <end position="137"/>
    </location>
</feature>
<gene>
    <name evidence="2" type="ORF">IG617_09360</name>
</gene>
<dbReference type="InterPro" id="IPR000835">
    <property type="entry name" value="HTH_MarR-typ"/>
</dbReference>
<protein>
    <submittedName>
        <fullName evidence="2">Winged helix-turn-helix transcriptional regulator</fullName>
    </submittedName>
</protein>
<keyword evidence="3" id="KW-1185">Reference proteome</keyword>